<evidence type="ECO:0000313" key="1">
    <source>
        <dbReference type="EMBL" id="OEG73208.1"/>
    </source>
</evidence>
<dbReference type="InterPro" id="IPR027417">
    <property type="entry name" value="P-loop_NTPase"/>
</dbReference>
<comment type="caution">
    <text evidence="1">The sequence shown here is derived from an EMBL/GenBank/DDBJ whole genome shotgun (WGS) entry which is preliminary data.</text>
</comment>
<organism evidence="1 2">
    <name type="scientific">Shewanella colwelliana</name>
    <name type="common">Alteromonas colwelliana</name>
    <dbReference type="NCBI Taxonomy" id="23"/>
    <lineage>
        <taxon>Bacteria</taxon>
        <taxon>Pseudomonadati</taxon>
        <taxon>Pseudomonadota</taxon>
        <taxon>Gammaproteobacteria</taxon>
        <taxon>Alteromonadales</taxon>
        <taxon>Shewanellaceae</taxon>
        <taxon>Shewanella</taxon>
    </lineage>
</organism>
<sequence>MKEIYFISGIHGVGKGTLCHQLNAELGLPIYSCSDLIKQNSGYIENSKIVTTAERNQEALIQGLRKINEKRFLLDGHFCLIGKEKGIIELDYDVFDAIAPVAVINVVCEPSVIHERLLNRDGNAINVDKLELLQLKETARAKEYCEINSISLYDYQSSNPIDLLVKILS</sequence>
<proteinExistence type="predicted"/>
<name>A0A1E5IT51_SHECO</name>
<reference evidence="1 2" key="1">
    <citation type="submission" date="2016-07" db="EMBL/GenBank/DDBJ databases">
        <title>Whole-genome of two Shewanella species isolated from a digestive organ of sea cucumber Apostichopus japonicus Selenka 1867.</title>
        <authorList>
            <person name="Hong H.-H."/>
            <person name="Choi H."/>
            <person name="Cheon S."/>
            <person name="Oh J.-S."/>
            <person name="Lee H.-G."/>
            <person name="Park C."/>
        </authorList>
    </citation>
    <scope>NUCLEOTIDE SEQUENCE [LARGE SCALE GENOMIC DNA]</scope>
    <source>
        <strain evidence="1 2">CSB03KR</strain>
    </source>
</reference>
<protein>
    <recommendedName>
        <fullName evidence="3">Adenylate kinase</fullName>
    </recommendedName>
</protein>
<gene>
    <name evidence="1" type="ORF">BEL05_13125</name>
</gene>
<dbReference type="STRING" id="23.BEL05_13125"/>
<dbReference type="EMBL" id="MCBT01000043">
    <property type="protein sequence ID" value="OEG73208.1"/>
    <property type="molecule type" value="Genomic_DNA"/>
</dbReference>
<dbReference type="OrthoDB" id="1850524at2"/>
<evidence type="ECO:0000313" key="2">
    <source>
        <dbReference type="Proteomes" id="UP000095230"/>
    </source>
</evidence>
<dbReference type="Proteomes" id="UP000095230">
    <property type="component" value="Unassembled WGS sequence"/>
</dbReference>
<accession>A0A1E5IT51</accession>
<dbReference type="SUPFAM" id="SSF52540">
    <property type="entry name" value="P-loop containing nucleoside triphosphate hydrolases"/>
    <property type="match status" value="1"/>
</dbReference>
<dbReference type="AlphaFoldDB" id="A0A1E5IT51"/>
<dbReference type="Gene3D" id="3.40.50.300">
    <property type="entry name" value="P-loop containing nucleotide triphosphate hydrolases"/>
    <property type="match status" value="1"/>
</dbReference>
<dbReference type="Pfam" id="PF13207">
    <property type="entry name" value="AAA_17"/>
    <property type="match status" value="1"/>
</dbReference>
<evidence type="ECO:0008006" key="3">
    <source>
        <dbReference type="Google" id="ProtNLM"/>
    </source>
</evidence>
<dbReference type="RefSeq" id="WP_069671428.1">
    <property type="nucleotide sequence ID" value="NZ_MCBT01000043.1"/>
</dbReference>